<dbReference type="PANTHER" id="PTHR35477">
    <property type="entry name" value="OS06G0728500 PROTEIN"/>
    <property type="match status" value="1"/>
</dbReference>
<feature type="region of interest" description="Disordered" evidence="1">
    <location>
        <begin position="497"/>
        <end position="523"/>
    </location>
</feature>
<feature type="compositionally biased region" description="Low complexity" evidence="1">
    <location>
        <begin position="267"/>
        <end position="276"/>
    </location>
</feature>
<feature type="compositionally biased region" description="Basic and acidic residues" evidence="1">
    <location>
        <begin position="249"/>
        <end position="261"/>
    </location>
</feature>
<feature type="region of interest" description="Disordered" evidence="1">
    <location>
        <begin position="416"/>
        <end position="477"/>
    </location>
</feature>
<evidence type="ECO:0000313" key="2">
    <source>
        <dbReference type="EMBL" id="ACN40716.1"/>
    </source>
</evidence>
<accession>C0PSC6</accession>
<feature type="compositionally biased region" description="Low complexity" evidence="1">
    <location>
        <begin position="44"/>
        <end position="53"/>
    </location>
</feature>
<feature type="region of interest" description="Disordered" evidence="1">
    <location>
        <begin position="1"/>
        <end position="85"/>
    </location>
</feature>
<protein>
    <submittedName>
        <fullName evidence="2">Uncharacterized protein</fullName>
    </submittedName>
</protein>
<feature type="region of interest" description="Disordered" evidence="1">
    <location>
        <begin position="241"/>
        <end position="283"/>
    </location>
</feature>
<evidence type="ECO:0000256" key="1">
    <source>
        <dbReference type="SAM" id="MobiDB-lite"/>
    </source>
</evidence>
<sequence>MAESEGFGFDSGEGPGAPAASSLPPRKRLLAGLKKQQQQNGWLSSSSSSYSSSPAASTVVNSPSQAPVALEELGNPNLKSPQEIAETSKAAALAAAEAAAAAKRVAVEKAALAVKAAAAAKSALELAASAAAREEMEGRGFCVNVKSKPTKKKHVPIKLLYKGEQIETGGAEEEEEERPPTVLLRCKRSPVKVKHEPIKYSYKGKRIETKGVKDGASTVVMPHLLNDEELARQLHRAINSSPRISRNMGHLDARSHSEKQIDSNLCSPSSSPVSPSKESDRPTLRFVSTAEAVVSDRQHASEELGVCAYSKAVTSNVDDWSSEAEVCNLDKVAETVSEVMEEENFESRENKIEASIMEEEASCSLRCNGPATDQNDFEIKDAISVNKGGLKRKKTSLNTRNIKECEEAGLSKCSRTQFQSGNHQEDRLGQRTEGSPLTDESTLRSHAKRSNMRRNLERRTKSISEDFPQESDLSVEATSTCRRDILKPDRKFAGSVNLSSTQLSHSLPPKTPIVASRSARRRT</sequence>
<dbReference type="OMA" id="SHAKRSN"/>
<proteinExistence type="evidence at transcript level"/>
<name>C0PSC6_PICSI</name>
<feature type="compositionally biased region" description="Polar residues" evidence="1">
    <location>
        <begin position="54"/>
        <end position="65"/>
    </location>
</feature>
<dbReference type="AlphaFoldDB" id="C0PSC6"/>
<organism evidence="2">
    <name type="scientific">Picea sitchensis</name>
    <name type="common">Sitka spruce</name>
    <name type="synonym">Pinus sitchensis</name>
    <dbReference type="NCBI Taxonomy" id="3332"/>
    <lineage>
        <taxon>Eukaryota</taxon>
        <taxon>Viridiplantae</taxon>
        <taxon>Streptophyta</taxon>
        <taxon>Embryophyta</taxon>
        <taxon>Tracheophyta</taxon>
        <taxon>Spermatophyta</taxon>
        <taxon>Pinopsida</taxon>
        <taxon>Pinidae</taxon>
        <taxon>Conifers I</taxon>
        <taxon>Pinales</taxon>
        <taxon>Pinaceae</taxon>
        <taxon>Picea</taxon>
    </lineage>
</organism>
<dbReference type="PANTHER" id="PTHR35477:SF1">
    <property type="entry name" value="OS06G0728500 PROTEIN"/>
    <property type="match status" value="1"/>
</dbReference>
<dbReference type="EMBL" id="BT071248">
    <property type="protein sequence ID" value="ACN40716.1"/>
    <property type="molecule type" value="mRNA"/>
</dbReference>
<feature type="compositionally biased region" description="Basic and acidic residues" evidence="1">
    <location>
        <begin position="454"/>
        <end position="464"/>
    </location>
</feature>
<reference evidence="2" key="1">
    <citation type="submission" date="2009-02" db="EMBL/GenBank/DDBJ databases">
        <title>Full length sequence-verified cDNA sequences from Sitka spruce (Picea sitchensis).</title>
        <authorList>
            <person name="Reid K.E."/>
            <person name="Liao N."/>
            <person name="Ralph S."/>
            <person name="Kolosova N."/>
            <person name="Oddy C."/>
            <person name="Moore R."/>
            <person name="Mayo M."/>
            <person name="Wagner S."/>
            <person name="King J."/>
            <person name="Yanchuk A."/>
            <person name="Holt R."/>
            <person name="Jones S."/>
            <person name="Marra M."/>
            <person name="Ritland C.E."/>
            <person name="Ritland K."/>
            <person name="Bohlmann J."/>
        </authorList>
    </citation>
    <scope>NUCLEOTIDE SEQUENCE</scope>
    <source>
        <tissue evidence="2">Bark</tissue>
    </source>
</reference>